<feature type="transmembrane region" description="Helical" evidence="8">
    <location>
        <begin position="451"/>
        <end position="472"/>
    </location>
</feature>
<dbReference type="SUPFAM" id="SSF56954">
    <property type="entry name" value="Outer membrane efflux proteins (OEP)"/>
    <property type="match status" value="1"/>
</dbReference>
<feature type="transmembrane region" description="Helical" evidence="8">
    <location>
        <begin position="406"/>
        <end position="424"/>
    </location>
</feature>
<dbReference type="InterPro" id="IPR027463">
    <property type="entry name" value="AcrB_DN_DC_subdom"/>
</dbReference>
<dbReference type="PANTHER" id="PTHR32063">
    <property type="match status" value="1"/>
</dbReference>
<feature type="transmembrane region" description="Helical" evidence="8">
    <location>
        <begin position="1008"/>
        <end position="1033"/>
    </location>
</feature>
<keyword evidence="5 8" id="KW-0812">Transmembrane</keyword>
<protein>
    <submittedName>
        <fullName evidence="9">CusA/CzcA family heavy metal efflux RND transporter</fullName>
    </submittedName>
</protein>
<feature type="transmembrane region" description="Helical" evidence="8">
    <location>
        <begin position="543"/>
        <end position="561"/>
    </location>
</feature>
<evidence type="ECO:0000256" key="8">
    <source>
        <dbReference type="SAM" id="Phobius"/>
    </source>
</evidence>
<feature type="transmembrane region" description="Helical" evidence="8">
    <location>
        <begin position="12"/>
        <end position="29"/>
    </location>
</feature>
<keyword evidence="6 8" id="KW-1133">Transmembrane helix</keyword>
<reference evidence="9 10" key="1">
    <citation type="submission" date="2019-03" db="EMBL/GenBank/DDBJ databases">
        <title>Flavobacterium AR-3-4 sp. nov. isolated from arctic soil.</title>
        <authorList>
            <person name="Chaudhary D.K."/>
        </authorList>
    </citation>
    <scope>NUCLEOTIDE SEQUENCE [LARGE SCALE GENOMIC DNA]</scope>
    <source>
        <strain evidence="9 10">AR-3-4</strain>
    </source>
</reference>
<comment type="subcellular location">
    <subcellularLocation>
        <location evidence="1">Cell membrane</location>
        <topology evidence="1">Multi-pass membrane protein</topology>
    </subcellularLocation>
</comment>
<evidence type="ECO:0000256" key="2">
    <source>
        <dbReference type="ARBA" id="ARBA00010942"/>
    </source>
</evidence>
<keyword evidence="7 8" id="KW-0472">Membrane</keyword>
<dbReference type="OrthoDB" id="9758757at2"/>
<dbReference type="GO" id="GO:0042910">
    <property type="term" value="F:xenobiotic transmembrane transporter activity"/>
    <property type="evidence" value="ECO:0007669"/>
    <property type="project" value="TreeGrafter"/>
</dbReference>
<dbReference type="GO" id="GO:0008324">
    <property type="term" value="F:monoatomic cation transmembrane transporter activity"/>
    <property type="evidence" value="ECO:0007669"/>
    <property type="project" value="InterPro"/>
</dbReference>
<dbReference type="Proteomes" id="UP000295479">
    <property type="component" value="Unassembled WGS sequence"/>
</dbReference>
<dbReference type="Gene3D" id="3.30.2090.10">
    <property type="entry name" value="Multidrug efflux transporter AcrB TolC docking domain, DN and DC subdomains"/>
    <property type="match status" value="2"/>
</dbReference>
<dbReference type="Gene3D" id="1.20.1600.10">
    <property type="entry name" value="Outer membrane efflux proteins (OEP)"/>
    <property type="match status" value="1"/>
</dbReference>
<evidence type="ECO:0000313" key="10">
    <source>
        <dbReference type="Proteomes" id="UP000295479"/>
    </source>
</evidence>
<comment type="similarity">
    <text evidence="2">Belongs to the resistance-nodulation-cell division (RND) (TC 2.A.6) family.</text>
</comment>
<evidence type="ECO:0000256" key="3">
    <source>
        <dbReference type="ARBA" id="ARBA00022448"/>
    </source>
</evidence>
<keyword evidence="3" id="KW-0813">Transport</keyword>
<dbReference type="PRINTS" id="PR00702">
    <property type="entry name" value="ACRIFLAVINRP"/>
</dbReference>
<dbReference type="SUPFAM" id="SSF82866">
    <property type="entry name" value="Multidrug efflux transporter AcrB transmembrane domain"/>
    <property type="match status" value="2"/>
</dbReference>
<organism evidence="9 10">
    <name type="scientific">Flavobacterium cellulosilyticum</name>
    <dbReference type="NCBI Taxonomy" id="2541731"/>
    <lineage>
        <taxon>Bacteria</taxon>
        <taxon>Pseudomonadati</taxon>
        <taxon>Bacteroidota</taxon>
        <taxon>Flavobacteriia</taxon>
        <taxon>Flavobacteriales</taxon>
        <taxon>Flavobacteriaceae</taxon>
        <taxon>Flavobacterium</taxon>
    </lineage>
</organism>
<keyword evidence="10" id="KW-1185">Reference proteome</keyword>
<accession>A0A4R5CFD8</accession>
<evidence type="ECO:0000256" key="7">
    <source>
        <dbReference type="ARBA" id="ARBA00023136"/>
    </source>
</evidence>
<feature type="transmembrane region" description="Helical" evidence="8">
    <location>
        <begin position="372"/>
        <end position="394"/>
    </location>
</feature>
<feature type="transmembrane region" description="Helical" evidence="8">
    <location>
        <begin position="878"/>
        <end position="897"/>
    </location>
</feature>
<evidence type="ECO:0000313" key="9">
    <source>
        <dbReference type="EMBL" id="TDD95944.1"/>
    </source>
</evidence>
<dbReference type="Gene3D" id="1.20.1640.10">
    <property type="entry name" value="Multidrug efflux transporter AcrB transmembrane domain"/>
    <property type="match status" value="2"/>
</dbReference>
<feature type="transmembrane region" description="Helical" evidence="8">
    <location>
        <begin position="484"/>
        <end position="507"/>
    </location>
</feature>
<dbReference type="SUPFAM" id="SSF82693">
    <property type="entry name" value="Multidrug efflux transporter AcrB pore domain, PN1, PN2, PC1 and PC2 subdomains"/>
    <property type="match status" value="2"/>
</dbReference>
<dbReference type="Gene3D" id="3.30.70.1440">
    <property type="entry name" value="Multidrug efflux transporter AcrB pore domain"/>
    <property type="match status" value="1"/>
</dbReference>
<evidence type="ECO:0000256" key="5">
    <source>
        <dbReference type="ARBA" id="ARBA00022692"/>
    </source>
</evidence>
<name>A0A4R5CFD8_9FLAO</name>
<dbReference type="PANTHER" id="PTHR32063:SF24">
    <property type="entry name" value="CATION EFFLUX SYSTEM (ACRB_ACRD_ACRF FAMILY)"/>
    <property type="match status" value="1"/>
</dbReference>
<feature type="transmembrane region" description="Helical" evidence="8">
    <location>
        <begin position="928"/>
        <end position="954"/>
    </location>
</feature>
<dbReference type="GO" id="GO:0005886">
    <property type="term" value="C:plasma membrane"/>
    <property type="evidence" value="ECO:0007669"/>
    <property type="project" value="UniProtKB-SubCell"/>
</dbReference>
<dbReference type="GO" id="GO:0015562">
    <property type="term" value="F:efflux transmembrane transporter activity"/>
    <property type="evidence" value="ECO:0007669"/>
    <property type="project" value="InterPro"/>
</dbReference>
<dbReference type="InterPro" id="IPR001036">
    <property type="entry name" value="Acrflvin-R"/>
</dbReference>
<evidence type="ECO:0000256" key="6">
    <source>
        <dbReference type="ARBA" id="ARBA00022989"/>
    </source>
</evidence>
<gene>
    <name evidence="9" type="ORF">E0F76_12605</name>
</gene>
<feature type="transmembrane region" description="Helical" evidence="8">
    <location>
        <begin position="346"/>
        <end position="365"/>
    </location>
</feature>
<comment type="caution">
    <text evidence="9">The sequence shown here is derived from an EMBL/GenBank/DDBJ whole genome shotgun (WGS) entry which is preliminary data.</text>
</comment>
<evidence type="ECO:0000256" key="1">
    <source>
        <dbReference type="ARBA" id="ARBA00004651"/>
    </source>
</evidence>
<dbReference type="Gene3D" id="3.30.70.1320">
    <property type="entry name" value="Multidrug efflux transporter AcrB pore domain like"/>
    <property type="match status" value="1"/>
</dbReference>
<dbReference type="Pfam" id="PF00873">
    <property type="entry name" value="ACR_tran"/>
    <property type="match status" value="1"/>
</dbReference>
<dbReference type="Gene3D" id="3.30.70.1430">
    <property type="entry name" value="Multidrug efflux transporter AcrB pore domain"/>
    <property type="match status" value="2"/>
</dbReference>
<dbReference type="EMBL" id="SMFK01000008">
    <property type="protein sequence ID" value="TDD95944.1"/>
    <property type="molecule type" value="Genomic_DNA"/>
</dbReference>
<feature type="transmembrane region" description="Helical" evidence="8">
    <location>
        <begin position="1045"/>
        <end position="1063"/>
    </location>
</feature>
<feature type="transmembrane region" description="Helical" evidence="8">
    <location>
        <begin position="904"/>
        <end position="922"/>
    </location>
</feature>
<proteinExistence type="inferred from homology"/>
<evidence type="ECO:0000256" key="4">
    <source>
        <dbReference type="ARBA" id="ARBA00022475"/>
    </source>
</evidence>
<dbReference type="NCBIfam" id="TIGR00914">
    <property type="entry name" value="2A0601"/>
    <property type="match status" value="1"/>
</dbReference>
<keyword evidence="4" id="KW-1003">Cell membrane</keyword>
<sequence length="1447" mass="161511">MINKIVAFSIKNKLIVGLFTLVLIGYGIFQFTKLPIDAVPDITDNQVQVITSAPSLGATDIERLITFPIEQVNSNIPGLKEIRSFSRFGLSVVTIVFNDATDVYWARQQVTERLNAVKDEIPTGIGSPKLAPVTTGLGEIYQYVVRPKPGYEKKYDVTELRTIQDWIVRRQLLSVEGVAEVSSFGGKLKQYEIAIDPNKLHSYNITVADVFTALEKNNQNTGGAYIEKGPTVLYIRSEGLINTIENIKDISIKNFNSGSPLFIRDVAEVRIGSAIRYGAMTYNKRGAPSEEVSGAVVMMLKGANSNIVIKDIKERIEQISKTLPEGVIVEPFIDRTKMVNNSISTVGKNLIEGALIVLLVLIFFLGNVRAGLIVASVIPLAMLFAVILMNLFGVSGNLMSLGALDFGLIVDGAVIIVEACLFSLHSRKQGAISQIEMDKTVLETSVRMRNVAVFGELIILIVYIPIFTLRGIEGKMFLPMAQTIAFALFGAFVLSLTYIPMMTALFLNKKITHKQNFSDKMMLKLENFYQPLLEKTLAIPRKIIGTTLVLFVLAMVTLSFMGGEFMPSLEEGDFAVETRVLPGSNLQTSMNAISQGAKILLEKFPEVKKVVGKTGSSEVPTDPMPIDASDMMIILKDKSEWTSASTFDELAAEMAKELEAVPGVSYGFQYPVQMRFNELMTGARQDVVCKIFGENLDTLALYANKLGRIVNTVEGTSDLYVETVTGMPQIVIDYNRPAIAQYNLNIEDINKIVNTAFAGQSAGLIYEGEKRFDLVVRLAGEKRKDLTDVQNLLIPTPNGMQIPLSQLANVAITEGPNQIQREDAKRRIIVGFNVRGRDVQSIVSELQNKVNSQIKFPAGYYPTYGGAFENLNAAKQRLMIAVPISLILIFILLFFAFKSVKQGLLIYSAIPLSMIGGIFFLAMRGMPFSISAGVGFIALFGVAVLNGLVLIAEFNRIKKSGETDLKAIVLEGTRIRLRPVLMTALVASLGFLPMALSNGSGAEVQRPLATVVIGGLLIATFLTLFVLPILYIMFEKGIKLKSRKLKSISTIIVLGMFFSFQNGNAQEKISIDKAIETALLNNLTVKNQKLNSDYLQKMTKTGYDISNTGITSEYGQLNGFVNDIKIGISQSIKFPTIYSRQKQLLIEEAKTGEWNEALQRKELTKQVTIVFYEMVYLQEKEKLLLKSDRIYSEFLRKSILRFDKGESNILEKATAENQSGQIKIQLQELQSDYKIRQMQFNYLLNDDKYFMPVWDKFKITFDEKLDENTVVNLPSIKLKEQEVNINKAEIALEKSKKMPELIGGVYWQTFKTNTSFQENYNGVYGQFGVSFPLFNTALNNKRKALEIDTQIAENNLSYEKLKIKSRYHELLQQYKKNKETINYYEIKALKNVDLVTNAANDKFINGDINYLEWVMLINQSTEIQSNYIEAVRKGNEIIINLMTLTSK</sequence>
<dbReference type="RefSeq" id="WP_132006516.1">
    <property type="nucleotide sequence ID" value="NZ_SMFK01000008.1"/>
</dbReference>
<dbReference type="SUPFAM" id="SSF82714">
    <property type="entry name" value="Multidrug efflux transporter AcrB TolC docking domain, DN and DC subdomains"/>
    <property type="match status" value="2"/>
</dbReference>
<feature type="transmembrane region" description="Helical" evidence="8">
    <location>
        <begin position="975"/>
        <end position="996"/>
    </location>
</feature>
<dbReference type="InterPro" id="IPR004763">
    <property type="entry name" value="CusA-like"/>
</dbReference>